<comment type="similarity">
    <text evidence="1">Belongs to the pectinacetylesterase family. Notum subfamily.</text>
</comment>
<evidence type="ECO:0000313" key="4">
    <source>
        <dbReference type="Proteomes" id="UP000279307"/>
    </source>
</evidence>
<dbReference type="PANTHER" id="PTHR21562:SF122">
    <property type="entry name" value="PALMITOLEOYL-PROTEIN CARBOXYLESTERASE NOTUM"/>
    <property type="match status" value="1"/>
</dbReference>
<dbReference type="InterPro" id="IPR004963">
    <property type="entry name" value="PAE/NOTUM"/>
</dbReference>
<evidence type="ECO:0000313" key="3">
    <source>
        <dbReference type="EMBL" id="RLU25958.1"/>
    </source>
</evidence>
<sequence>MCTQEGDYTRVYLRTSTLEEMNNDGNVDTDEDNCDLDYRAADNLILKIGEAKIILCLAALIPMIVTEDKPTNTVSISSSSQPEYQSNTIQKLISILGKYDLDDQRGLKRVYLSNRSITCNDGSQAGFYLRKSHGSRRWIMYLEGGWYCYDQKSCKSRWLRVRHLMTSTQWLETRDVGGILSPNADENPFFWGANHVFVPYCTSDSWSGTRTVKTPDDMFSFMGAEIVLQVVRDLVPLGLENASAFLLAGSSAGGTGVMLNLDRVQDLVHRELGLRHVSIRGVSDSGWFLDRVPYSANDLSPVDAIQKGMELWKSRMPTNCALRYPDEPWRCFFGYRLYPTLSAPLFVFQWIFDEAQMRAYNMAAPKTRQQWDYIHKMGDSLRQTFDNVSAVFAPSCISHSVLTKRDWKLVKIDDVSFAQALFCWDQIPVAKHHNNTHAQIESNQPCGKPSKKSLRSGARKGNGTTIEDEKSQTESSAEMQKARLSVIGKMQENKAASGLSQERENKKKRNKRKHKGRKRERKERRDRERNKEEKTKKEKHERRKGGGRRKGKQVNGNNHTAMFNGTRPQRSVIPSSKRHCIQDCHFRMIERCTWPQCNHSCPKLHNPFTGEEMDFIELLKSFGLDMKSVANALGIDIHTLNSMDHEELLNLLTQRAN</sequence>
<feature type="compositionally biased region" description="Basic residues" evidence="2">
    <location>
        <begin position="506"/>
        <end position="522"/>
    </location>
</feature>
<feature type="compositionally biased region" description="Basic residues" evidence="2">
    <location>
        <begin position="449"/>
        <end position="458"/>
    </location>
</feature>
<dbReference type="OrthoDB" id="2015280at2759"/>
<feature type="compositionally biased region" description="Polar residues" evidence="2">
    <location>
        <begin position="554"/>
        <end position="571"/>
    </location>
</feature>
<dbReference type="Pfam" id="PF03283">
    <property type="entry name" value="PAE"/>
    <property type="match status" value="1"/>
</dbReference>
<evidence type="ECO:0000256" key="2">
    <source>
        <dbReference type="SAM" id="MobiDB-lite"/>
    </source>
</evidence>
<feature type="region of interest" description="Disordered" evidence="2">
    <location>
        <begin position="436"/>
        <end position="571"/>
    </location>
</feature>
<gene>
    <name evidence="3" type="ORF">DMN91_002121</name>
</gene>
<dbReference type="Proteomes" id="UP000279307">
    <property type="component" value="Chromosome 2"/>
</dbReference>
<dbReference type="PANTHER" id="PTHR21562">
    <property type="entry name" value="NOTUM-RELATED"/>
    <property type="match status" value="1"/>
</dbReference>
<accession>A0A3L8E1Q6</accession>
<feature type="compositionally biased region" description="Basic and acidic residues" evidence="2">
    <location>
        <begin position="523"/>
        <end position="538"/>
    </location>
</feature>
<protein>
    <recommendedName>
        <fullName evidence="5">Notum-like protein</fullName>
    </recommendedName>
</protein>
<feature type="compositionally biased region" description="Basic residues" evidence="2">
    <location>
        <begin position="539"/>
        <end position="552"/>
    </location>
</feature>
<organism evidence="3 4">
    <name type="scientific">Ooceraea biroi</name>
    <name type="common">Clonal raider ant</name>
    <name type="synonym">Cerapachys biroi</name>
    <dbReference type="NCBI Taxonomy" id="2015173"/>
    <lineage>
        <taxon>Eukaryota</taxon>
        <taxon>Metazoa</taxon>
        <taxon>Ecdysozoa</taxon>
        <taxon>Arthropoda</taxon>
        <taxon>Hexapoda</taxon>
        <taxon>Insecta</taxon>
        <taxon>Pterygota</taxon>
        <taxon>Neoptera</taxon>
        <taxon>Endopterygota</taxon>
        <taxon>Hymenoptera</taxon>
        <taxon>Apocrita</taxon>
        <taxon>Aculeata</taxon>
        <taxon>Formicoidea</taxon>
        <taxon>Formicidae</taxon>
        <taxon>Dorylinae</taxon>
        <taxon>Ooceraea</taxon>
    </lineage>
</organism>
<feature type="compositionally biased region" description="Polar residues" evidence="2">
    <location>
        <begin position="436"/>
        <end position="445"/>
    </location>
</feature>
<reference evidence="3 4" key="1">
    <citation type="journal article" date="2018" name="Genome Res.">
        <title>The genomic architecture and molecular evolution of ant odorant receptors.</title>
        <authorList>
            <person name="McKenzie S.K."/>
            <person name="Kronauer D.J.C."/>
        </authorList>
    </citation>
    <scope>NUCLEOTIDE SEQUENCE [LARGE SCALE GENOMIC DNA]</scope>
    <source>
        <strain evidence="3">Clonal line C1</strain>
    </source>
</reference>
<proteinExistence type="inferred from homology"/>
<evidence type="ECO:0008006" key="5">
    <source>
        <dbReference type="Google" id="ProtNLM"/>
    </source>
</evidence>
<dbReference type="AlphaFoldDB" id="A0A3L8E1Q6"/>
<dbReference type="EMBL" id="QOIP01000002">
    <property type="protein sequence ID" value="RLU25958.1"/>
    <property type="molecule type" value="Genomic_DNA"/>
</dbReference>
<evidence type="ECO:0000256" key="1">
    <source>
        <dbReference type="ARBA" id="ARBA00010213"/>
    </source>
</evidence>
<name>A0A3L8E1Q6_OOCBI</name>
<dbReference type="GO" id="GO:0016787">
    <property type="term" value="F:hydrolase activity"/>
    <property type="evidence" value="ECO:0007669"/>
    <property type="project" value="InterPro"/>
</dbReference>
<comment type="caution">
    <text evidence="3">The sequence shown here is derived from an EMBL/GenBank/DDBJ whole genome shotgun (WGS) entry which is preliminary data.</text>
</comment>